<accession>A0A9P3PKC7</accession>
<keyword evidence="3" id="KW-1185">Reference proteome</keyword>
<evidence type="ECO:0000256" key="1">
    <source>
        <dbReference type="SAM" id="SignalP"/>
    </source>
</evidence>
<reference evidence="2" key="1">
    <citation type="submission" date="2022-07" db="EMBL/GenBank/DDBJ databases">
        <title>The genome of Lyophyllum shimeji provides insight into the initial evolution of ectomycorrhizal fungal genome.</title>
        <authorList>
            <person name="Kobayashi Y."/>
            <person name="Shibata T."/>
            <person name="Hirakawa H."/>
            <person name="Shigenobu S."/>
            <person name="Nishiyama T."/>
            <person name="Yamada A."/>
            <person name="Hasebe M."/>
            <person name="Kawaguchi M."/>
        </authorList>
    </citation>
    <scope>NUCLEOTIDE SEQUENCE</scope>
    <source>
        <strain evidence="2">AT787</strain>
    </source>
</reference>
<gene>
    <name evidence="2" type="ORF">LshimejAT787_0312040</name>
</gene>
<keyword evidence="1" id="KW-0732">Signal</keyword>
<evidence type="ECO:0000313" key="2">
    <source>
        <dbReference type="EMBL" id="GLB36917.1"/>
    </source>
</evidence>
<name>A0A9P3PKC7_LYOSH</name>
<organism evidence="2 3">
    <name type="scientific">Lyophyllum shimeji</name>
    <name type="common">Hon-shimeji</name>
    <name type="synonym">Tricholoma shimeji</name>
    <dbReference type="NCBI Taxonomy" id="47721"/>
    <lineage>
        <taxon>Eukaryota</taxon>
        <taxon>Fungi</taxon>
        <taxon>Dikarya</taxon>
        <taxon>Basidiomycota</taxon>
        <taxon>Agaricomycotina</taxon>
        <taxon>Agaricomycetes</taxon>
        <taxon>Agaricomycetidae</taxon>
        <taxon>Agaricales</taxon>
        <taxon>Tricholomatineae</taxon>
        <taxon>Lyophyllaceae</taxon>
        <taxon>Lyophyllum</taxon>
    </lineage>
</organism>
<feature type="chain" id="PRO_5040122232" evidence="1">
    <location>
        <begin position="19"/>
        <end position="86"/>
    </location>
</feature>
<sequence length="86" mass="9733">MHFAIRTSVACLILAVSAIPAAPPAAPPPRDEWCCSPIAPGDGRLDPHIRPIRTNGIQQLFHARGWRVRKMYLQYNHWLANIWKPV</sequence>
<evidence type="ECO:0000313" key="3">
    <source>
        <dbReference type="Proteomes" id="UP001063166"/>
    </source>
</evidence>
<dbReference type="EMBL" id="BRPK01000003">
    <property type="protein sequence ID" value="GLB36917.1"/>
    <property type="molecule type" value="Genomic_DNA"/>
</dbReference>
<comment type="caution">
    <text evidence="2">The sequence shown here is derived from an EMBL/GenBank/DDBJ whole genome shotgun (WGS) entry which is preliminary data.</text>
</comment>
<dbReference type="AlphaFoldDB" id="A0A9P3PKC7"/>
<feature type="signal peptide" evidence="1">
    <location>
        <begin position="1"/>
        <end position="18"/>
    </location>
</feature>
<protein>
    <submittedName>
        <fullName evidence="2">Uncharacterized protein</fullName>
    </submittedName>
</protein>
<dbReference type="Proteomes" id="UP001063166">
    <property type="component" value="Unassembled WGS sequence"/>
</dbReference>
<proteinExistence type="predicted"/>